<accession>A0AA41W1P5</accession>
<keyword evidence="1" id="KW-0175">Coiled coil</keyword>
<proteinExistence type="predicted"/>
<dbReference type="EMBL" id="JAJJMA010339874">
    <property type="protein sequence ID" value="MCL7051561.1"/>
    <property type="molecule type" value="Genomic_DNA"/>
</dbReference>
<evidence type="ECO:0000313" key="3">
    <source>
        <dbReference type="Proteomes" id="UP001177140"/>
    </source>
</evidence>
<protein>
    <submittedName>
        <fullName evidence="2">Uncharacterized protein</fullName>
    </submittedName>
</protein>
<evidence type="ECO:0000313" key="2">
    <source>
        <dbReference type="EMBL" id="MCL7051561.1"/>
    </source>
</evidence>
<name>A0AA41W1P5_PAPNU</name>
<dbReference type="Proteomes" id="UP001177140">
    <property type="component" value="Unassembled WGS sequence"/>
</dbReference>
<keyword evidence="3" id="KW-1185">Reference proteome</keyword>
<organism evidence="2 3">
    <name type="scientific">Papaver nudicaule</name>
    <name type="common">Iceland poppy</name>
    <dbReference type="NCBI Taxonomy" id="74823"/>
    <lineage>
        <taxon>Eukaryota</taxon>
        <taxon>Viridiplantae</taxon>
        <taxon>Streptophyta</taxon>
        <taxon>Embryophyta</taxon>
        <taxon>Tracheophyta</taxon>
        <taxon>Spermatophyta</taxon>
        <taxon>Magnoliopsida</taxon>
        <taxon>Ranunculales</taxon>
        <taxon>Papaveraceae</taxon>
        <taxon>Papaveroideae</taxon>
        <taxon>Papaver</taxon>
    </lineage>
</organism>
<reference evidence="2" key="1">
    <citation type="submission" date="2022-03" db="EMBL/GenBank/DDBJ databases">
        <title>A functionally conserved STORR gene fusion in Papaver species that diverged 16.8 million years ago.</title>
        <authorList>
            <person name="Catania T."/>
        </authorList>
    </citation>
    <scope>NUCLEOTIDE SEQUENCE</scope>
    <source>
        <strain evidence="2">S-191538</strain>
    </source>
</reference>
<sequence length="253" mass="28990">MSWYTNPTLFLYCHGSTRSFHICRIVQKYNVPLFSDDFKNGEKLDFSRHLSLGCNKESDYDALKSWLDETAPITKYVNCQGLVVYWDYRNTVGTWSRVEEDESIFYSLPGITNPSDTKLAEKQADKEKISELAADISSLKNIVTYLHDQLKIEKFDRQAQVSYLTAKLEECRGAGGGTWSRVEEDDPIFYSLPEAVKKYSELVAEISSLKDKLNNEVRYLQEQLNQEKNDRKTQVSDLTAKLEECRGAGGGIY</sequence>
<comment type="caution">
    <text evidence="2">The sequence shown here is derived from an EMBL/GenBank/DDBJ whole genome shotgun (WGS) entry which is preliminary data.</text>
</comment>
<gene>
    <name evidence="2" type="ORF">MKW94_024848</name>
</gene>
<dbReference type="AlphaFoldDB" id="A0AA41W1P5"/>
<feature type="coiled-coil region" evidence="1">
    <location>
        <begin position="196"/>
        <end position="241"/>
    </location>
</feature>
<evidence type="ECO:0000256" key="1">
    <source>
        <dbReference type="SAM" id="Coils"/>
    </source>
</evidence>